<proteinExistence type="predicted"/>
<keyword evidence="3" id="KW-1185">Reference proteome</keyword>
<feature type="region of interest" description="Disordered" evidence="1">
    <location>
        <begin position="1"/>
        <end position="29"/>
    </location>
</feature>
<reference evidence="2 3" key="1">
    <citation type="journal article" date="2014" name="Nat. Commun.">
        <title>Klebsormidium flaccidum genome reveals primary factors for plant terrestrial adaptation.</title>
        <authorList>
            <person name="Hori K."/>
            <person name="Maruyama F."/>
            <person name="Fujisawa T."/>
            <person name="Togashi T."/>
            <person name="Yamamoto N."/>
            <person name="Seo M."/>
            <person name="Sato S."/>
            <person name="Yamada T."/>
            <person name="Mori H."/>
            <person name="Tajima N."/>
            <person name="Moriyama T."/>
            <person name="Ikeuchi M."/>
            <person name="Watanabe M."/>
            <person name="Wada H."/>
            <person name="Kobayashi K."/>
            <person name="Saito M."/>
            <person name="Masuda T."/>
            <person name="Sasaki-Sekimoto Y."/>
            <person name="Mashiguchi K."/>
            <person name="Awai K."/>
            <person name="Shimojima M."/>
            <person name="Masuda S."/>
            <person name="Iwai M."/>
            <person name="Nobusawa T."/>
            <person name="Narise T."/>
            <person name="Kondo S."/>
            <person name="Saito H."/>
            <person name="Sato R."/>
            <person name="Murakawa M."/>
            <person name="Ihara Y."/>
            <person name="Oshima-Yamada Y."/>
            <person name="Ohtaka K."/>
            <person name="Satoh M."/>
            <person name="Sonobe K."/>
            <person name="Ishii M."/>
            <person name="Ohtani R."/>
            <person name="Kanamori-Sato M."/>
            <person name="Honoki R."/>
            <person name="Miyazaki D."/>
            <person name="Mochizuki H."/>
            <person name="Umetsu J."/>
            <person name="Higashi K."/>
            <person name="Shibata D."/>
            <person name="Kamiya Y."/>
            <person name="Sato N."/>
            <person name="Nakamura Y."/>
            <person name="Tabata S."/>
            <person name="Ida S."/>
            <person name="Kurokawa K."/>
            <person name="Ohta H."/>
        </authorList>
    </citation>
    <scope>NUCLEOTIDE SEQUENCE [LARGE SCALE GENOMIC DNA]</scope>
    <source>
        <strain evidence="2 3">NIES-2285</strain>
    </source>
</reference>
<evidence type="ECO:0000256" key="1">
    <source>
        <dbReference type="SAM" id="MobiDB-lite"/>
    </source>
</evidence>
<evidence type="ECO:0000313" key="2">
    <source>
        <dbReference type="EMBL" id="GAQ86062.1"/>
    </source>
</evidence>
<gene>
    <name evidence="2" type="ORF">KFL_002680080</name>
</gene>
<dbReference type="EMBL" id="DF237217">
    <property type="protein sequence ID" value="GAQ86062.1"/>
    <property type="molecule type" value="Genomic_DNA"/>
</dbReference>
<accession>A0A1Y1I7Y8</accession>
<dbReference type="Proteomes" id="UP000054558">
    <property type="component" value="Unassembled WGS sequence"/>
</dbReference>
<organism evidence="2 3">
    <name type="scientific">Klebsormidium nitens</name>
    <name type="common">Green alga</name>
    <name type="synonym">Ulothrix nitens</name>
    <dbReference type="NCBI Taxonomy" id="105231"/>
    <lineage>
        <taxon>Eukaryota</taxon>
        <taxon>Viridiplantae</taxon>
        <taxon>Streptophyta</taxon>
        <taxon>Klebsormidiophyceae</taxon>
        <taxon>Klebsormidiales</taxon>
        <taxon>Klebsormidiaceae</taxon>
        <taxon>Klebsormidium</taxon>
    </lineage>
</organism>
<evidence type="ECO:0000313" key="3">
    <source>
        <dbReference type="Proteomes" id="UP000054558"/>
    </source>
</evidence>
<dbReference type="AlphaFoldDB" id="A0A1Y1I7Y8"/>
<protein>
    <submittedName>
        <fullName evidence="2">Uncharacterized protein</fullName>
    </submittedName>
</protein>
<name>A0A1Y1I7Y8_KLENI</name>
<sequence>MAGGERERKGKRKESRFSDRPRPKKTKAELAALADKRAGVYLKETPGSAFVFCPVDGKKLEGALKKCPRCLVQYAKANLTQGGPSKWACLYDARDIAAFWRRKIFWRLAATNHSGVLWSTQPFVPLPAFEAVFSDDWNELAVKTATVETHVKILETTRAVQEFCGFGTVNEKRGHGACKLLASGEVLVVVPPVEVTHTYSKAAGARVHFVYGWVQMTITGNISKAEDMVEPAQGWQFVERWIRDQVWDMLTDLEMGVSEAMVAASEAILLSEYGSQEECDAARVERSMVVEHYVMPRPASGPQVERRRKQAAEMHAGGLDDGFFSLPAAEEDQPEAAMPLPLALPPRPLPPLAPPLAPLPLPAVANPVL</sequence>